<dbReference type="OrthoDB" id="3217017at2"/>
<evidence type="ECO:0000256" key="1">
    <source>
        <dbReference type="ARBA" id="ARBA00023015"/>
    </source>
</evidence>
<feature type="compositionally biased region" description="Polar residues" evidence="4">
    <location>
        <begin position="1"/>
        <end position="12"/>
    </location>
</feature>
<proteinExistence type="predicted"/>
<protein>
    <submittedName>
        <fullName evidence="6">MarR family transcriptional regulator</fullName>
    </submittedName>
</protein>
<evidence type="ECO:0000313" key="6">
    <source>
        <dbReference type="EMBL" id="TPG34147.1"/>
    </source>
</evidence>
<dbReference type="SMART" id="SM00347">
    <property type="entry name" value="HTH_MARR"/>
    <property type="match status" value="1"/>
</dbReference>
<keyword evidence="7" id="KW-1185">Reference proteome</keyword>
<dbReference type="PANTHER" id="PTHR42756:SF1">
    <property type="entry name" value="TRANSCRIPTIONAL REPRESSOR OF EMRAB OPERON"/>
    <property type="match status" value="1"/>
</dbReference>
<evidence type="ECO:0000259" key="5">
    <source>
        <dbReference type="PROSITE" id="PS50995"/>
    </source>
</evidence>
<accession>A0A502E9T6</accession>
<dbReference type="InterPro" id="IPR036388">
    <property type="entry name" value="WH-like_DNA-bd_sf"/>
</dbReference>
<evidence type="ECO:0000256" key="3">
    <source>
        <dbReference type="ARBA" id="ARBA00023163"/>
    </source>
</evidence>
<dbReference type="AlphaFoldDB" id="A0A502E9T6"/>
<dbReference type="GO" id="GO:0003700">
    <property type="term" value="F:DNA-binding transcription factor activity"/>
    <property type="evidence" value="ECO:0007669"/>
    <property type="project" value="InterPro"/>
</dbReference>
<evidence type="ECO:0000313" key="7">
    <source>
        <dbReference type="Proteomes" id="UP000320095"/>
    </source>
</evidence>
<sequence>MPSRPSRSTQSHPRGGSDGQIPRHQAGATAGSGESGVGDPGPEALLGFLLSQLGVVVRERTALELEPLGMSPRTLGLLLALAMQPGASQTQLSRRLRIDRTTMSQLIDDLTRGKLVRRTSLADDRRSHQLALTAKGSKALQQGFDRARRVEDAITEQMDSSRLSALKMGLLELLERSDTQ</sequence>
<dbReference type="Proteomes" id="UP000320095">
    <property type="component" value="Unassembled WGS sequence"/>
</dbReference>
<keyword evidence="3" id="KW-0804">Transcription</keyword>
<dbReference type="PRINTS" id="PR00598">
    <property type="entry name" value="HTHMARR"/>
</dbReference>
<feature type="region of interest" description="Disordered" evidence="4">
    <location>
        <begin position="1"/>
        <end position="40"/>
    </location>
</feature>
<dbReference type="EMBL" id="RCZG01000004">
    <property type="protein sequence ID" value="TPG34147.1"/>
    <property type="molecule type" value="Genomic_DNA"/>
</dbReference>
<dbReference type="Pfam" id="PF12802">
    <property type="entry name" value="MarR_2"/>
    <property type="match status" value="1"/>
</dbReference>
<comment type="caution">
    <text evidence="6">The sequence shown here is derived from an EMBL/GenBank/DDBJ whole genome shotgun (WGS) entry which is preliminary data.</text>
</comment>
<dbReference type="InterPro" id="IPR036390">
    <property type="entry name" value="WH_DNA-bd_sf"/>
</dbReference>
<dbReference type="InterPro" id="IPR000835">
    <property type="entry name" value="HTH_MarR-typ"/>
</dbReference>
<feature type="domain" description="HTH marR-type" evidence="5">
    <location>
        <begin position="43"/>
        <end position="175"/>
    </location>
</feature>
<gene>
    <name evidence="6" type="ORF">EAH80_11055</name>
</gene>
<dbReference type="PANTHER" id="PTHR42756">
    <property type="entry name" value="TRANSCRIPTIONAL REGULATOR, MARR"/>
    <property type="match status" value="1"/>
</dbReference>
<name>A0A502E9T6_9MYCO</name>
<dbReference type="PROSITE" id="PS50995">
    <property type="entry name" value="HTH_MARR_2"/>
    <property type="match status" value="1"/>
</dbReference>
<organism evidence="6 7">
    <name type="scientific">Mycolicibacterium hodleri</name>
    <dbReference type="NCBI Taxonomy" id="49897"/>
    <lineage>
        <taxon>Bacteria</taxon>
        <taxon>Bacillati</taxon>
        <taxon>Actinomycetota</taxon>
        <taxon>Actinomycetes</taxon>
        <taxon>Mycobacteriales</taxon>
        <taxon>Mycobacteriaceae</taxon>
        <taxon>Mycolicibacterium</taxon>
    </lineage>
</organism>
<dbReference type="GO" id="GO:0003677">
    <property type="term" value="F:DNA binding"/>
    <property type="evidence" value="ECO:0007669"/>
    <property type="project" value="UniProtKB-KW"/>
</dbReference>
<reference evidence="6 7" key="1">
    <citation type="journal article" date="2019" name="Environ. Microbiol.">
        <title>Species interactions and distinct microbial communities in high Arctic permafrost affected cryosols are associated with the CH4 and CO2 gas fluxes.</title>
        <authorList>
            <person name="Altshuler I."/>
            <person name="Hamel J."/>
            <person name="Turney S."/>
            <person name="Magnuson E."/>
            <person name="Levesque R."/>
            <person name="Greer C."/>
            <person name="Whyte L.G."/>
        </authorList>
    </citation>
    <scope>NUCLEOTIDE SEQUENCE [LARGE SCALE GENOMIC DNA]</scope>
    <source>
        <strain evidence="6 7">S5.20</strain>
    </source>
</reference>
<dbReference type="SUPFAM" id="SSF46785">
    <property type="entry name" value="Winged helix' DNA-binding domain"/>
    <property type="match status" value="1"/>
</dbReference>
<keyword evidence="2" id="KW-0238">DNA-binding</keyword>
<dbReference type="RefSeq" id="WP_140690395.1">
    <property type="nucleotide sequence ID" value="NZ_RCZG01000004.1"/>
</dbReference>
<keyword evidence="1" id="KW-0805">Transcription regulation</keyword>
<evidence type="ECO:0000256" key="2">
    <source>
        <dbReference type="ARBA" id="ARBA00023125"/>
    </source>
</evidence>
<evidence type="ECO:0000256" key="4">
    <source>
        <dbReference type="SAM" id="MobiDB-lite"/>
    </source>
</evidence>
<dbReference type="Gene3D" id="1.10.10.10">
    <property type="entry name" value="Winged helix-like DNA-binding domain superfamily/Winged helix DNA-binding domain"/>
    <property type="match status" value="1"/>
</dbReference>